<name>A0AAN9VXI6_9ORTH</name>
<feature type="compositionally biased region" description="Pro residues" evidence="1">
    <location>
        <begin position="407"/>
        <end position="430"/>
    </location>
</feature>
<dbReference type="EMBL" id="JAZDUA010000065">
    <property type="protein sequence ID" value="KAK7870020.1"/>
    <property type="molecule type" value="Genomic_DNA"/>
</dbReference>
<evidence type="ECO:0000313" key="3">
    <source>
        <dbReference type="EMBL" id="KAK7870020.1"/>
    </source>
</evidence>
<dbReference type="GO" id="GO:0002028">
    <property type="term" value="P:regulation of sodium ion transport"/>
    <property type="evidence" value="ECO:0007669"/>
    <property type="project" value="TreeGrafter"/>
</dbReference>
<dbReference type="GO" id="GO:0005886">
    <property type="term" value="C:plasma membrane"/>
    <property type="evidence" value="ECO:0007669"/>
    <property type="project" value="TreeGrafter"/>
</dbReference>
<dbReference type="Pfam" id="PF16972">
    <property type="entry name" value="TipE"/>
    <property type="match status" value="2"/>
</dbReference>
<keyword evidence="2" id="KW-1133">Transmembrane helix</keyword>
<comment type="caution">
    <text evidence="3">The sequence shown here is derived from an EMBL/GenBank/DDBJ whole genome shotgun (WGS) entry which is preliminary data.</text>
</comment>
<feature type="transmembrane region" description="Helical" evidence="2">
    <location>
        <begin position="17"/>
        <end position="44"/>
    </location>
</feature>
<dbReference type="GO" id="GO:0017080">
    <property type="term" value="F:sodium channel regulator activity"/>
    <property type="evidence" value="ECO:0007669"/>
    <property type="project" value="TreeGrafter"/>
</dbReference>
<evidence type="ECO:0000256" key="1">
    <source>
        <dbReference type="SAM" id="MobiDB-lite"/>
    </source>
</evidence>
<protein>
    <recommendedName>
        <fullName evidence="5">Protein tipE</fullName>
    </recommendedName>
</protein>
<evidence type="ECO:0008006" key="5">
    <source>
        <dbReference type="Google" id="ProtNLM"/>
    </source>
</evidence>
<keyword evidence="4" id="KW-1185">Reference proteome</keyword>
<feature type="region of interest" description="Disordered" evidence="1">
    <location>
        <begin position="392"/>
        <end position="454"/>
    </location>
</feature>
<accession>A0AAN9VXI6</accession>
<feature type="compositionally biased region" description="Polar residues" evidence="1">
    <location>
        <begin position="434"/>
        <end position="446"/>
    </location>
</feature>
<organism evidence="3 4">
    <name type="scientific">Gryllus longicercus</name>
    <dbReference type="NCBI Taxonomy" id="2509291"/>
    <lineage>
        <taxon>Eukaryota</taxon>
        <taxon>Metazoa</taxon>
        <taxon>Ecdysozoa</taxon>
        <taxon>Arthropoda</taxon>
        <taxon>Hexapoda</taxon>
        <taxon>Insecta</taxon>
        <taxon>Pterygota</taxon>
        <taxon>Neoptera</taxon>
        <taxon>Polyneoptera</taxon>
        <taxon>Orthoptera</taxon>
        <taxon>Ensifera</taxon>
        <taxon>Gryllidea</taxon>
        <taxon>Grylloidea</taxon>
        <taxon>Gryllidae</taxon>
        <taxon>Gryllinae</taxon>
        <taxon>Gryllus</taxon>
    </lineage>
</organism>
<feature type="transmembrane region" description="Helical" evidence="2">
    <location>
        <begin position="288"/>
        <end position="313"/>
    </location>
</feature>
<reference evidence="3 4" key="1">
    <citation type="submission" date="2024-03" db="EMBL/GenBank/DDBJ databases">
        <title>The genome assembly and annotation of the cricket Gryllus longicercus Weissman &amp; Gray.</title>
        <authorList>
            <person name="Szrajer S."/>
            <person name="Gray D."/>
            <person name="Ylla G."/>
        </authorList>
    </citation>
    <scope>NUCLEOTIDE SEQUENCE [LARGE SCALE GENOMIC DNA]</scope>
    <source>
        <strain evidence="3">DAG 2021-001</strain>
        <tissue evidence="3">Whole body minus gut</tissue>
    </source>
</reference>
<feature type="region of interest" description="Disordered" evidence="1">
    <location>
        <begin position="131"/>
        <end position="180"/>
    </location>
</feature>
<dbReference type="PANTHER" id="PTHR12335">
    <property type="entry name" value="TIPE PROTEIN TEMPERATURE-INDUCED PARALYTIC E"/>
    <property type="match status" value="1"/>
</dbReference>
<sequence length="454" mass="47931">MADVEEEIIPQTLKQKLLFYTTAFFILLGTFSLFAFLFLVPFVIDPAFTTIFMQFDTHPAWCVTTESETLVGASNCTWSSCREGCTKELFRCTQVRVNYKLVPPPALPASPSPSPSDSDSPAPTALALVAAGAAARGEEEAGEEGDNATDDGAGAGWGTSRRAGATPRSTRAVTSATTPAARAPRAIREYDYLSEDILKEEEEEAAADNLLEELQMERGLQGNDSEWYYVGAKLYPNVKGCGYPPMLECSVFFDLYGSVGSNFSCYYSKVDPGLVISELDMHQVYMNLVYAMAIPIPSFIVSVIYLTFAYFVIYNEDEEGQEGLVAGTDAGDGDGDGTCKGGDATSPLPKDLTASDGIASDAFREGLLLSSSPPPFGQGLKVAMADEKSSESVATAASAGGGATTPAPTPLAPPPFDAHAHAPPPVPPSASIPGNLSKTMTTSISTPPGPIAEV</sequence>
<keyword evidence="2" id="KW-0472">Membrane</keyword>
<evidence type="ECO:0000313" key="4">
    <source>
        <dbReference type="Proteomes" id="UP001378592"/>
    </source>
</evidence>
<dbReference type="Proteomes" id="UP001378592">
    <property type="component" value="Unassembled WGS sequence"/>
</dbReference>
<evidence type="ECO:0000256" key="2">
    <source>
        <dbReference type="SAM" id="Phobius"/>
    </source>
</evidence>
<proteinExistence type="predicted"/>
<feature type="compositionally biased region" description="Low complexity" evidence="1">
    <location>
        <begin position="165"/>
        <end position="180"/>
    </location>
</feature>
<dbReference type="InterPro" id="IPR031578">
    <property type="entry name" value="TipE"/>
</dbReference>
<keyword evidence="2" id="KW-0812">Transmembrane</keyword>
<dbReference type="PANTHER" id="PTHR12335:SF6">
    <property type="entry name" value="PROTEIN TIPE"/>
    <property type="match status" value="1"/>
</dbReference>
<feature type="compositionally biased region" description="Acidic residues" evidence="1">
    <location>
        <begin position="140"/>
        <end position="149"/>
    </location>
</feature>
<dbReference type="AlphaFoldDB" id="A0AAN9VXI6"/>
<gene>
    <name evidence="3" type="ORF">R5R35_011986</name>
</gene>